<dbReference type="GO" id="GO:0000271">
    <property type="term" value="P:polysaccharide biosynthetic process"/>
    <property type="evidence" value="ECO:0007669"/>
    <property type="project" value="InterPro"/>
</dbReference>
<dbReference type="GO" id="GO:0016020">
    <property type="term" value="C:membrane"/>
    <property type="evidence" value="ECO:0007669"/>
    <property type="project" value="UniProtKB-SubCell"/>
</dbReference>
<name>A0A1S8N3Z1_CLOSA</name>
<dbReference type="Proteomes" id="UP000191154">
    <property type="component" value="Unassembled WGS sequence"/>
</dbReference>
<dbReference type="InterPro" id="IPR007267">
    <property type="entry name" value="GtrA_DPMS_TM"/>
</dbReference>
<feature type="domain" description="GtrA/DPMS transmembrane" evidence="5">
    <location>
        <begin position="20"/>
        <end position="129"/>
    </location>
</feature>
<proteinExistence type="predicted"/>
<dbReference type="EMBL" id="LZYZ01000005">
    <property type="protein sequence ID" value="OOM11140.1"/>
    <property type="molecule type" value="Genomic_DNA"/>
</dbReference>
<evidence type="ECO:0000256" key="1">
    <source>
        <dbReference type="ARBA" id="ARBA00004141"/>
    </source>
</evidence>
<evidence type="ECO:0000256" key="2">
    <source>
        <dbReference type="ARBA" id="ARBA00022692"/>
    </source>
</evidence>
<dbReference type="GeneID" id="55472669"/>
<dbReference type="Pfam" id="PF04138">
    <property type="entry name" value="GtrA_DPMS_TM"/>
    <property type="match status" value="1"/>
</dbReference>
<keyword evidence="2" id="KW-0812">Transmembrane</keyword>
<sequence>MSDFIEKFKNIFFSKQFIIFIIIGIINTFTGTIFSYIYSSFLSATLAFFPGYISGLFVSYILNSFITFKEKLSFHKLIKFSISTIPNFIIQYVVVIVCNIIGLDKLIAYVFAAVIGVPVTFILLKFFAFNKKDN</sequence>
<evidence type="ECO:0000256" key="4">
    <source>
        <dbReference type="ARBA" id="ARBA00023136"/>
    </source>
</evidence>
<dbReference type="AlphaFoldDB" id="A0A1S8N3Z1"/>
<comment type="caution">
    <text evidence="6">The sequence shown here is derived from an EMBL/GenBank/DDBJ whole genome shotgun (WGS) entry which is preliminary data.</text>
</comment>
<evidence type="ECO:0000313" key="6">
    <source>
        <dbReference type="EMBL" id="OOM11140.1"/>
    </source>
</evidence>
<gene>
    <name evidence="6" type="ORF">CLOSAC_26830</name>
</gene>
<evidence type="ECO:0000259" key="5">
    <source>
        <dbReference type="Pfam" id="PF04138"/>
    </source>
</evidence>
<dbReference type="RefSeq" id="WP_022743465.1">
    <property type="nucleotide sequence ID" value="NZ_CP016086.1"/>
</dbReference>
<accession>A0A1S8N3Z1</accession>
<keyword evidence="3" id="KW-1133">Transmembrane helix</keyword>
<evidence type="ECO:0000313" key="7">
    <source>
        <dbReference type="Proteomes" id="UP000191154"/>
    </source>
</evidence>
<reference evidence="6 7" key="1">
    <citation type="submission" date="2016-05" db="EMBL/GenBank/DDBJ databases">
        <title>Microbial solvent formation.</title>
        <authorList>
            <person name="Poehlein A."/>
            <person name="Montoya Solano J.D."/>
            <person name="Flitsch S."/>
            <person name="Krabben P."/>
            <person name="Duerre P."/>
            <person name="Daniel R."/>
        </authorList>
    </citation>
    <scope>NUCLEOTIDE SEQUENCE [LARGE SCALE GENOMIC DNA]</scope>
    <source>
        <strain evidence="6 7">L1-8</strain>
    </source>
</reference>
<organism evidence="6 7">
    <name type="scientific">Clostridium saccharobutylicum</name>
    <dbReference type="NCBI Taxonomy" id="169679"/>
    <lineage>
        <taxon>Bacteria</taxon>
        <taxon>Bacillati</taxon>
        <taxon>Bacillota</taxon>
        <taxon>Clostridia</taxon>
        <taxon>Eubacteriales</taxon>
        <taxon>Clostridiaceae</taxon>
        <taxon>Clostridium</taxon>
    </lineage>
</organism>
<protein>
    <submittedName>
        <fullName evidence="6">GtrA-like protein</fullName>
    </submittedName>
</protein>
<keyword evidence="4" id="KW-0472">Membrane</keyword>
<comment type="subcellular location">
    <subcellularLocation>
        <location evidence="1">Membrane</location>
        <topology evidence="1">Multi-pass membrane protein</topology>
    </subcellularLocation>
</comment>
<evidence type="ECO:0000256" key="3">
    <source>
        <dbReference type="ARBA" id="ARBA00022989"/>
    </source>
</evidence>
<dbReference type="STRING" id="169679.CSACC_00930"/>